<accession>A0ABS3FUL0</accession>
<evidence type="ECO:0000256" key="1">
    <source>
        <dbReference type="SAM" id="SignalP"/>
    </source>
</evidence>
<evidence type="ECO:0000313" key="2">
    <source>
        <dbReference type="EMBL" id="MBO0350823.1"/>
    </source>
</evidence>
<sequence>MYRVINFVGYVIKPPHRVRWLALFTSLAALMLSATQAQSQMSIQVDEQGIRVESEGGLSIESLRSRSRLGQQTHLERFRPGWIVFPLDRPNLVSQSGYSRQSHRSNLSQTQETGITVDADQLLALEVWGDRGTYINAEIVIDGKVVETIRGNYTAIDLSSYLNPGKNEIEITGNYSPANSSVYVELTGDRNTVMQETRGTGRLNQTLILDQR</sequence>
<proteinExistence type="predicted"/>
<feature type="signal peptide" evidence="1">
    <location>
        <begin position="1"/>
        <end position="37"/>
    </location>
</feature>
<dbReference type="RefSeq" id="WP_207089296.1">
    <property type="nucleotide sequence ID" value="NZ_JAFLQW010000462.1"/>
</dbReference>
<evidence type="ECO:0000313" key="3">
    <source>
        <dbReference type="Proteomes" id="UP000664844"/>
    </source>
</evidence>
<keyword evidence="1" id="KW-0732">Signal</keyword>
<feature type="chain" id="PRO_5047172124" evidence="1">
    <location>
        <begin position="38"/>
        <end position="212"/>
    </location>
</feature>
<protein>
    <submittedName>
        <fullName evidence="2">Uncharacterized protein</fullName>
    </submittedName>
</protein>
<dbReference type="EMBL" id="JAFLQW010000462">
    <property type="protein sequence ID" value="MBO0350823.1"/>
    <property type="molecule type" value="Genomic_DNA"/>
</dbReference>
<reference evidence="2 3" key="1">
    <citation type="submission" date="2021-03" db="EMBL/GenBank/DDBJ databases">
        <title>Metabolic Capacity of the Antarctic Cyanobacterium Phormidium pseudopriestleyi that Sustains Oxygenic Photosynthesis in the Presence of Hydrogen Sulfide.</title>
        <authorList>
            <person name="Lumian J.E."/>
            <person name="Jungblut A.D."/>
            <person name="Dillon M.L."/>
            <person name="Hawes I."/>
            <person name="Doran P.T."/>
            <person name="Mackey T.J."/>
            <person name="Dick G.J."/>
            <person name="Grettenberger C.L."/>
            <person name="Sumner D.Y."/>
        </authorList>
    </citation>
    <scope>NUCLEOTIDE SEQUENCE [LARGE SCALE GENOMIC DNA]</scope>
    <source>
        <strain evidence="2 3">FRX01</strain>
    </source>
</reference>
<name>A0ABS3FUL0_9CYAN</name>
<organism evidence="2 3">
    <name type="scientific">Phormidium pseudopriestleyi FRX01</name>
    <dbReference type="NCBI Taxonomy" id="1759528"/>
    <lineage>
        <taxon>Bacteria</taxon>
        <taxon>Bacillati</taxon>
        <taxon>Cyanobacteriota</taxon>
        <taxon>Cyanophyceae</taxon>
        <taxon>Oscillatoriophycideae</taxon>
        <taxon>Oscillatoriales</taxon>
        <taxon>Oscillatoriaceae</taxon>
        <taxon>Phormidium</taxon>
    </lineage>
</organism>
<dbReference type="Proteomes" id="UP000664844">
    <property type="component" value="Unassembled WGS sequence"/>
</dbReference>
<comment type="caution">
    <text evidence="2">The sequence shown here is derived from an EMBL/GenBank/DDBJ whole genome shotgun (WGS) entry which is preliminary data.</text>
</comment>
<gene>
    <name evidence="2" type="ORF">J0895_17475</name>
</gene>
<keyword evidence="3" id="KW-1185">Reference proteome</keyword>